<protein>
    <recommendedName>
        <fullName evidence="1">Sulfotransferase domain-containing protein</fullName>
    </recommendedName>
</protein>
<accession>A0A553PG80</accession>
<evidence type="ECO:0000259" key="1">
    <source>
        <dbReference type="Pfam" id="PF00685"/>
    </source>
</evidence>
<dbReference type="EMBL" id="VCGU01000004">
    <property type="protein sequence ID" value="TRY76683.1"/>
    <property type="molecule type" value="Genomic_DNA"/>
</dbReference>
<feature type="non-terminal residue" evidence="2">
    <location>
        <position position="1"/>
    </location>
</feature>
<organism evidence="2 3">
    <name type="scientific">Tigriopus californicus</name>
    <name type="common">Marine copepod</name>
    <dbReference type="NCBI Taxonomy" id="6832"/>
    <lineage>
        <taxon>Eukaryota</taxon>
        <taxon>Metazoa</taxon>
        <taxon>Ecdysozoa</taxon>
        <taxon>Arthropoda</taxon>
        <taxon>Crustacea</taxon>
        <taxon>Multicrustacea</taxon>
        <taxon>Hexanauplia</taxon>
        <taxon>Copepoda</taxon>
        <taxon>Harpacticoida</taxon>
        <taxon>Harpacticidae</taxon>
        <taxon>Tigriopus</taxon>
    </lineage>
</organism>
<dbReference type="Proteomes" id="UP000318571">
    <property type="component" value="Chromosome 5"/>
</dbReference>
<dbReference type="InterPro" id="IPR051135">
    <property type="entry name" value="Gal/GlcNAc/GalNAc_ST"/>
</dbReference>
<dbReference type="InterPro" id="IPR027417">
    <property type="entry name" value="P-loop_NTPase"/>
</dbReference>
<feature type="domain" description="Sulfotransferase" evidence="1">
    <location>
        <begin position="63"/>
        <end position="338"/>
    </location>
</feature>
<dbReference type="OMA" id="CNESAPL"/>
<dbReference type="SUPFAM" id="SSF52540">
    <property type="entry name" value="P-loop containing nucleoside triphosphate hydrolases"/>
    <property type="match status" value="1"/>
</dbReference>
<evidence type="ECO:0000313" key="3">
    <source>
        <dbReference type="Proteomes" id="UP000318571"/>
    </source>
</evidence>
<keyword evidence="3" id="KW-1185">Reference proteome</keyword>
<comment type="caution">
    <text evidence="2">The sequence shown here is derived from an EMBL/GenBank/DDBJ whole genome shotgun (WGS) entry which is preliminary data.</text>
</comment>
<dbReference type="Pfam" id="PF00685">
    <property type="entry name" value="Sulfotransfer_1"/>
    <property type="match status" value="1"/>
</dbReference>
<gene>
    <name evidence="2" type="ORF">TCAL_10355</name>
</gene>
<dbReference type="STRING" id="6832.A0A553PG80"/>
<sequence length="398" mass="46171">LSRKYFDRETSTHLSDITNNHNHVKNQTLNQMEKDFVHTFWSLLNKELAEPEKHWVQKLIPKPRKVLIISSVRSGSSFFGQLLNQFPGTYYFFEPIKTRRVVDANLVEFLKDVLSCNCKNIAFSNSNHHVLRHNIRLMPLCNESAPLEVKRMCFNSDLLSEVCSLFPIRLIKTVRFEARMVERLMEMVPDLTVISLIRDVRGGIVSRQKVPWCDPSNCADVKSVCKRYNQDVESSIDLTSRYPERFKIVRYEDLSLNLNQTVQSVADFLGFPLDQQARIIMTFLADHTQSDEVERRNVSLNPHSIVRQTSLHTFQWRYSIQPKQLNQTQHLCAKGLSLMGFRLMPTIEDLLNPQAIIEEKTEDEDDFVLGLKILAGCTLLMPPIIELSIPNEQEFVNY</sequence>
<dbReference type="Gene3D" id="3.40.50.300">
    <property type="entry name" value="P-loop containing nucleotide triphosphate hydrolases"/>
    <property type="match status" value="1"/>
</dbReference>
<dbReference type="AlphaFoldDB" id="A0A553PG80"/>
<proteinExistence type="predicted"/>
<dbReference type="GO" id="GO:0006790">
    <property type="term" value="P:sulfur compound metabolic process"/>
    <property type="evidence" value="ECO:0007669"/>
    <property type="project" value="TreeGrafter"/>
</dbReference>
<dbReference type="PANTHER" id="PTHR10704">
    <property type="entry name" value="CARBOHYDRATE SULFOTRANSFERASE"/>
    <property type="match status" value="1"/>
</dbReference>
<dbReference type="GO" id="GO:0006044">
    <property type="term" value="P:N-acetylglucosamine metabolic process"/>
    <property type="evidence" value="ECO:0007669"/>
    <property type="project" value="TreeGrafter"/>
</dbReference>
<dbReference type="InterPro" id="IPR000863">
    <property type="entry name" value="Sulfotransferase_dom"/>
</dbReference>
<dbReference type="GO" id="GO:0001517">
    <property type="term" value="F:N-acetylglucosamine 6-O-sulfotransferase activity"/>
    <property type="evidence" value="ECO:0007669"/>
    <property type="project" value="TreeGrafter"/>
</dbReference>
<evidence type="ECO:0000313" key="2">
    <source>
        <dbReference type="EMBL" id="TRY76683.1"/>
    </source>
</evidence>
<name>A0A553PG80_TIGCA</name>
<dbReference type="PANTHER" id="PTHR10704:SF44">
    <property type="entry name" value="LD35051P-RELATED"/>
    <property type="match status" value="1"/>
</dbReference>
<reference evidence="2 3" key="1">
    <citation type="journal article" date="2018" name="Nat. Ecol. Evol.">
        <title>Genomic signatures of mitonuclear coevolution across populations of Tigriopus californicus.</title>
        <authorList>
            <person name="Barreto F.S."/>
            <person name="Watson E.T."/>
            <person name="Lima T.G."/>
            <person name="Willett C.S."/>
            <person name="Edmands S."/>
            <person name="Li W."/>
            <person name="Burton R.S."/>
        </authorList>
    </citation>
    <scope>NUCLEOTIDE SEQUENCE [LARGE SCALE GENOMIC DNA]</scope>
    <source>
        <strain evidence="2 3">San Diego</strain>
    </source>
</reference>